<dbReference type="InterPro" id="IPR001763">
    <property type="entry name" value="Rhodanese-like_dom"/>
</dbReference>
<dbReference type="Gene3D" id="3.40.250.10">
    <property type="entry name" value="Rhodanese-like domain"/>
    <property type="match status" value="1"/>
</dbReference>
<dbReference type="Pfam" id="PF00581">
    <property type="entry name" value="Rhodanese"/>
    <property type="match status" value="1"/>
</dbReference>
<dbReference type="OrthoDB" id="426001at2759"/>
<dbReference type="PROSITE" id="PS50206">
    <property type="entry name" value="RHODANESE_3"/>
    <property type="match status" value="1"/>
</dbReference>
<dbReference type="OMA" id="AFYSKMM"/>
<dbReference type="Proteomes" id="UP000031036">
    <property type="component" value="Unassembled WGS sequence"/>
</dbReference>
<evidence type="ECO:0000313" key="2">
    <source>
        <dbReference type="EMBL" id="KHN79251.1"/>
    </source>
</evidence>
<gene>
    <name evidence="2" type="primary">vhp-1</name>
    <name evidence="2" type="ORF">Tcan_11893</name>
</gene>
<dbReference type="EMBL" id="JPKZ01001930">
    <property type="protein sequence ID" value="KHN79251.1"/>
    <property type="molecule type" value="Genomic_DNA"/>
</dbReference>
<name>A0A0B2V757_TOXCA</name>
<keyword evidence="3" id="KW-1185">Reference proteome</keyword>
<sequence>MTNLSKMAFELDSSALANLVRTVDPLKKTLIVDCRSFFDYNVSHIRSAVNAFYSKMMRRRLYDNKHNDVGQMPQYNRTA</sequence>
<reference evidence="2 3" key="1">
    <citation type="submission" date="2014-11" db="EMBL/GenBank/DDBJ databases">
        <title>Genetic blueprint of the zoonotic pathogen Toxocara canis.</title>
        <authorList>
            <person name="Zhu X.-Q."/>
            <person name="Korhonen P.K."/>
            <person name="Cai H."/>
            <person name="Young N.D."/>
            <person name="Nejsum P."/>
            <person name="von Samson-Himmelstjerna G."/>
            <person name="Boag P.R."/>
            <person name="Tan P."/>
            <person name="Li Q."/>
            <person name="Min J."/>
            <person name="Yang Y."/>
            <person name="Wang X."/>
            <person name="Fang X."/>
            <person name="Hall R.S."/>
            <person name="Hofmann A."/>
            <person name="Sternberg P.W."/>
            <person name="Jex A.R."/>
            <person name="Gasser R.B."/>
        </authorList>
    </citation>
    <scope>NUCLEOTIDE SEQUENCE [LARGE SCALE GENOMIC DNA]</scope>
    <source>
        <strain evidence="2">PN_DK_2014</strain>
    </source>
</reference>
<accession>A0A0B2V757</accession>
<dbReference type="SUPFAM" id="SSF52821">
    <property type="entry name" value="Rhodanese/Cell cycle control phosphatase"/>
    <property type="match status" value="1"/>
</dbReference>
<organism evidence="2 3">
    <name type="scientific">Toxocara canis</name>
    <name type="common">Canine roundworm</name>
    <dbReference type="NCBI Taxonomy" id="6265"/>
    <lineage>
        <taxon>Eukaryota</taxon>
        <taxon>Metazoa</taxon>
        <taxon>Ecdysozoa</taxon>
        <taxon>Nematoda</taxon>
        <taxon>Chromadorea</taxon>
        <taxon>Rhabditida</taxon>
        <taxon>Spirurina</taxon>
        <taxon>Ascaridomorpha</taxon>
        <taxon>Ascaridoidea</taxon>
        <taxon>Toxocaridae</taxon>
        <taxon>Toxocara</taxon>
    </lineage>
</organism>
<dbReference type="InterPro" id="IPR036873">
    <property type="entry name" value="Rhodanese-like_dom_sf"/>
</dbReference>
<dbReference type="STRING" id="6265.A0A0B2V757"/>
<dbReference type="AlphaFoldDB" id="A0A0B2V757"/>
<evidence type="ECO:0000313" key="3">
    <source>
        <dbReference type="Proteomes" id="UP000031036"/>
    </source>
</evidence>
<comment type="caution">
    <text evidence="2">The sequence shown here is derived from an EMBL/GenBank/DDBJ whole genome shotgun (WGS) entry which is preliminary data.</text>
</comment>
<protein>
    <submittedName>
        <fullName evidence="2">Tyrosine-protein phosphatase vhp-1</fullName>
    </submittedName>
</protein>
<feature type="domain" description="Rhodanese" evidence="1">
    <location>
        <begin position="25"/>
        <end position="60"/>
    </location>
</feature>
<evidence type="ECO:0000259" key="1">
    <source>
        <dbReference type="PROSITE" id="PS50206"/>
    </source>
</evidence>
<proteinExistence type="predicted"/>